<feature type="chain" id="PRO_5016737473" evidence="1">
    <location>
        <begin position="20"/>
        <end position="121"/>
    </location>
</feature>
<evidence type="ECO:0000256" key="1">
    <source>
        <dbReference type="SAM" id="SignalP"/>
    </source>
</evidence>
<comment type="caution">
    <text evidence="2">The sequence shown here is derived from an EMBL/GenBank/DDBJ whole genome shotgun (WGS) entry which is preliminary data.</text>
</comment>
<dbReference type="AlphaFoldDB" id="A0A372NRB4"/>
<protein>
    <submittedName>
        <fullName evidence="2">Uncharacterized protein</fullName>
    </submittedName>
</protein>
<dbReference type="Proteomes" id="UP000264217">
    <property type="component" value="Unassembled WGS sequence"/>
</dbReference>
<dbReference type="OrthoDB" id="799584at2"/>
<keyword evidence="3" id="KW-1185">Reference proteome</keyword>
<organism evidence="2 3">
    <name type="scientific">Mucilaginibacter conchicola</name>
    <dbReference type="NCBI Taxonomy" id="2303333"/>
    <lineage>
        <taxon>Bacteria</taxon>
        <taxon>Pseudomonadati</taxon>
        <taxon>Bacteroidota</taxon>
        <taxon>Sphingobacteriia</taxon>
        <taxon>Sphingobacteriales</taxon>
        <taxon>Sphingobacteriaceae</taxon>
        <taxon>Mucilaginibacter</taxon>
    </lineage>
</organism>
<sequence>MKKLLFLILSVSAASVAMAQKAQTAPLDNNLNSELLKPFKADSSLKFLKPENLNYSNNMYAELSKNKAFSNNTAINYNPAVKVLEGNSKMPVVGLEGYSKMPVAGYGTPKPNNRDSVVVIP</sequence>
<gene>
    <name evidence="2" type="ORF">D0C36_10035</name>
</gene>
<evidence type="ECO:0000313" key="2">
    <source>
        <dbReference type="EMBL" id="RFZ91785.1"/>
    </source>
</evidence>
<accession>A0A372NRB4</accession>
<reference evidence="2 3" key="1">
    <citation type="submission" date="2018-08" db="EMBL/GenBank/DDBJ databases">
        <title>Mucilaginibacter sp. MYSH2.</title>
        <authorList>
            <person name="Seo T."/>
        </authorList>
    </citation>
    <scope>NUCLEOTIDE SEQUENCE [LARGE SCALE GENOMIC DNA]</scope>
    <source>
        <strain evidence="2 3">MYSH2</strain>
    </source>
</reference>
<name>A0A372NRB4_9SPHI</name>
<keyword evidence="1" id="KW-0732">Signal</keyword>
<dbReference type="RefSeq" id="WP_117391497.1">
    <property type="nucleotide sequence ID" value="NZ_QWDC01000002.1"/>
</dbReference>
<dbReference type="EMBL" id="QWDC01000002">
    <property type="protein sequence ID" value="RFZ91785.1"/>
    <property type="molecule type" value="Genomic_DNA"/>
</dbReference>
<evidence type="ECO:0000313" key="3">
    <source>
        <dbReference type="Proteomes" id="UP000264217"/>
    </source>
</evidence>
<proteinExistence type="predicted"/>
<feature type="signal peptide" evidence="1">
    <location>
        <begin position="1"/>
        <end position="19"/>
    </location>
</feature>